<name>A0A1M6BYB1_9BACT</name>
<accession>A0A1M6BYB1</accession>
<organism evidence="1 2">
    <name type="scientific">Tangfeifania diversioriginum</name>
    <dbReference type="NCBI Taxonomy" id="1168035"/>
    <lineage>
        <taxon>Bacteria</taxon>
        <taxon>Pseudomonadati</taxon>
        <taxon>Bacteroidota</taxon>
        <taxon>Bacteroidia</taxon>
        <taxon>Marinilabiliales</taxon>
        <taxon>Prolixibacteraceae</taxon>
        <taxon>Tangfeifania</taxon>
    </lineage>
</organism>
<keyword evidence="2" id="KW-1185">Reference proteome</keyword>
<dbReference type="EMBL" id="FQZE01000003">
    <property type="protein sequence ID" value="SHI53603.1"/>
    <property type="molecule type" value="Genomic_DNA"/>
</dbReference>
<dbReference type="Proteomes" id="UP000184050">
    <property type="component" value="Unassembled WGS sequence"/>
</dbReference>
<sequence>MQTIRLRVNDSIFQQLMWFLKRFGKNEIEVISENDEYFSIQEYLKKELEKIENGTAEFISLNQLDEELESTIRKYED</sequence>
<gene>
    <name evidence="1" type="ORF">SAMN05444280_10370</name>
</gene>
<dbReference type="AlphaFoldDB" id="A0A1M6BYB1"/>
<protein>
    <submittedName>
        <fullName evidence="1">Uncharacterized protein</fullName>
    </submittedName>
</protein>
<evidence type="ECO:0000313" key="1">
    <source>
        <dbReference type="EMBL" id="SHI53603.1"/>
    </source>
</evidence>
<proteinExistence type="predicted"/>
<dbReference type="RefSeq" id="WP_073165195.1">
    <property type="nucleotide sequence ID" value="NZ_FQZE01000003.1"/>
</dbReference>
<reference evidence="1 2" key="1">
    <citation type="submission" date="2016-11" db="EMBL/GenBank/DDBJ databases">
        <authorList>
            <person name="Jaros S."/>
            <person name="Januszkiewicz K."/>
            <person name="Wedrychowicz H."/>
        </authorList>
    </citation>
    <scope>NUCLEOTIDE SEQUENCE [LARGE SCALE GENOMIC DNA]</scope>
    <source>
        <strain evidence="1 2">DSM 27063</strain>
    </source>
</reference>
<evidence type="ECO:0000313" key="2">
    <source>
        <dbReference type="Proteomes" id="UP000184050"/>
    </source>
</evidence>
<dbReference type="OrthoDB" id="1448232at2"/>